<dbReference type="SUPFAM" id="SSF53474">
    <property type="entry name" value="alpha/beta-Hydrolases"/>
    <property type="match status" value="1"/>
</dbReference>
<organism evidence="6 7">
    <name type="scientific">Penaeus vannamei</name>
    <name type="common">Whiteleg shrimp</name>
    <name type="synonym">Litopenaeus vannamei</name>
    <dbReference type="NCBI Taxonomy" id="6689"/>
    <lineage>
        <taxon>Eukaryota</taxon>
        <taxon>Metazoa</taxon>
        <taxon>Ecdysozoa</taxon>
        <taxon>Arthropoda</taxon>
        <taxon>Crustacea</taxon>
        <taxon>Multicrustacea</taxon>
        <taxon>Malacostraca</taxon>
        <taxon>Eumalacostraca</taxon>
        <taxon>Eucarida</taxon>
        <taxon>Decapoda</taxon>
        <taxon>Dendrobranchiata</taxon>
        <taxon>Penaeoidea</taxon>
        <taxon>Penaeidae</taxon>
        <taxon>Penaeus</taxon>
    </lineage>
</organism>
<evidence type="ECO:0000313" key="7">
    <source>
        <dbReference type="Proteomes" id="UP000283509"/>
    </source>
</evidence>
<comment type="caution">
    <text evidence="6">The sequence shown here is derived from an EMBL/GenBank/DDBJ whole genome shotgun (WGS) entry which is preliminary data.</text>
</comment>
<evidence type="ECO:0000256" key="3">
    <source>
        <dbReference type="ARBA" id="ARBA00022801"/>
    </source>
</evidence>
<comment type="similarity">
    <text evidence="1">Belongs to the type-B carboxylesterase/lipase family.</text>
</comment>
<dbReference type="GO" id="GO:0052689">
    <property type="term" value="F:carboxylic ester hydrolase activity"/>
    <property type="evidence" value="ECO:0007669"/>
    <property type="project" value="UniProtKB-KW"/>
</dbReference>
<dbReference type="Pfam" id="PF00135">
    <property type="entry name" value="COesterase"/>
    <property type="match status" value="1"/>
</dbReference>
<dbReference type="Proteomes" id="UP000283509">
    <property type="component" value="Unassembled WGS sequence"/>
</dbReference>
<reference evidence="6 7" key="2">
    <citation type="submission" date="2019-01" db="EMBL/GenBank/DDBJ databases">
        <title>The decoding of complex shrimp genome reveals the adaptation for benthos swimmer, frequently molting mechanism and breeding impact on genome.</title>
        <authorList>
            <person name="Sun Y."/>
            <person name="Gao Y."/>
            <person name="Yu Y."/>
        </authorList>
    </citation>
    <scope>NUCLEOTIDE SEQUENCE [LARGE SCALE GENOMIC DNA]</scope>
    <source>
        <tissue evidence="6">Muscle</tissue>
    </source>
</reference>
<dbReference type="OrthoDB" id="6342890at2759"/>
<proteinExistence type="inferred from homology"/>
<evidence type="ECO:0000313" key="6">
    <source>
        <dbReference type="EMBL" id="ROT75311.1"/>
    </source>
</evidence>
<reference evidence="6 7" key="1">
    <citation type="submission" date="2018-04" db="EMBL/GenBank/DDBJ databases">
        <authorList>
            <person name="Zhang X."/>
            <person name="Yuan J."/>
            <person name="Li F."/>
            <person name="Xiang J."/>
        </authorList>
    </citation>
    <scope>NUCLEOTIDE SEQUENCE [LARGE SCALE GENOMIC DNA]</scope>
    <source>
        <tissue evidence="6">Muscle</tissue>
    </source>
</reference>
<accession>A0A3R7QDM4</accession>
<dbReference type="InterPro" id="IPR002018">
    <property type="entry name" value="CarbesteraseB"/>
</dbReference>
<evidence type="ECO:0000256" key="4">
    <source>
        <dbReference type="ARBA" id="ARBA00023180"/>
    </source>
</evidence>
<name>A0A3R7QDM4_PENVA</name>
<sequence>MYTDRMFSTCHMDAVQHHMRDEASGNRVFAYELQHRGEHSFFDDIYPLGNVSKDWVCHGDDIQYLFYKETDNKDLTRSEDRFVSRIMVDLWTNFASAGHPTPDLSLGFIWAPMTSAVSPTWHHTCALHGGLPEPRGTRILEEHANEDEQVALQGPLHPEPCVLDHNTDI</sequence>
<dbReference type="PANTHER" id="PTHR43142:SF1">
    <property type="entry name" value="CARBOXYLIC ESTER HYDROLASE"/>
    <property type="match status" value="1"/>
</dbReference>
<dbReference type="InterPro" id="IPR029058">
    <property type="entry name" value="AB_hydrolase_fold"/>
</dbReference>
<evidence type="ECO:0000256" key="1">
    <source>
        <dbReference type="ARBA" id="ARBA00005964"/>
    </source>
</evidence>
<keyword evidence="7" id="KW-1185">Reference proteome</keyword>
<keyword evidence="2" id="KW-0719">Serine esterase</keyword>
<dbReference type="AlphaFoldDB" id="A0A3R7QDM4"/>
<evidence type="ECO:0000259" key="5">
    <source>
        <dbReference type="Pfam" id="PF00135"/>
    </source>
</evidence>
<gene>
    <name evidence="6" type="ORF">C7M84_006157</name>
</gene>
<dbReference type="PANTHER" id="PTHR43142">
    <property type="entry name" value="CARBOXYLIC ESTER HYDROLASE"/>
    <property type="match status" value="1"/>
</dbReference>
<feature type="domain" description="Carboxylesterase type B" evidence="5">
    <location>
        <begin position="1"/>
        <end position="115"/>
    </location>
</feature>
<dbReference type="EMBL" id="QCYY01001788">
    <property type="protein sequence ID" value="ROT75311.1"/>
    <property type="molecule type" value="Genomic_DNA"/>
</dbReference>
<keyword evidence="3" id="KW-0378">Hydrolase</keyword>
<evidence type="ECO:0000256" key="2">
    <source>
        <dbReference type="ARBA" id="ARBA00022487"/>
    </source>
</evidence>
<keyword evidence="4" id="KW-0325">Glycoprotein</keyword>
<protein>
    <submittedName>
        <fullName evidence="6">JHE-like carboxylesterase 2</fullName>
    </submittedName>
</protein>
<dbReference type="Gene3D" id="3.40.50.1820">
    <property type="entry name" value="alpha/beta hydrolase"/>
    <property type="match status" value="1"/>
</dbReference>